<name>A0A8K0S8Q2_9HYPO</name>
<comment type="caution">
    <text evidence="3">The sequence shown here is derived from an EMBL/GenBank/DDBJ whole genome shotgun (WGS) entry which is preliminary data.</text>
</comment>
<evidence type="ECO:0000256" key="2">
    <source>
        <dbReference type="SAM" id="Phobius"/>
    </source>
</evidence>
<organism evidence="3 4">
    <name type="scientific">Fusarium tricinctum</name>
    <dbReference type="NCBI Taxonomy" id="61284"/>
    <lineage>
        <taxon>Eukaryota</taxon>
        <taxon>Fungi</taxon>
        <taxon>Dikarya</taxon>
        <taxon>Ascomycota</taxon>
        <taxon>Pezizomycotina</taxon>
        <taxon>Sordariomycetes</taxon>
        <taxon>Hypocreomycetidae</taxon>
        <taxon>Hypocreales</taxon>
        <taxon>Nectriaceae</taxon>
        <taxon>Fusarium</taxon>
        <taxon>Fusarium tricinctum species complex</taxon>
    </lineage>
</organism>
<keyword evidence="2" id="KW-0812">Transmembrane</keyword>
<keyword evidence="2" id="KW-0472">Membrane</keyword>
<reference evidence="3" key="1">
    <citation type="journal article" date="2021" name="Nat. Commun.">
        <title>Genetic determinants of endophytism in the Arabidopsis root mycobiome.</title>
        <authorList>
            <person name="Mesny F."/>
            <person name="Miyauchi S."/>
            <person name="Thiergart T."/>
            <person name="Pickel B."/>
            <person name="Atanasova L."/>
            <person name="Karlsson M."/>
            <person name="Huettel B."/>
            <person name="Barry K.W."/>
            <person name="Haridas S."/>
            <person name="Chen C."/>
            <person name="Bauer D."/>
            <person name="Andreopoulos W."/>
            <person name="Pangilinan J."/>
            <person name="LaButti K."/>
            <person name="Riley R."/>
            <person name="Lipzen A."/>
            <person name="Clum A."/>
            <person name="Drula E."/>
            <person name="Henrissat B."/>
            <person name="Kohler A."/>
            <person name="Grigoriev I.V."/>
            <person name="Martin F.M."/>
            <person name="Hacquard S."/>
        </authorList>
    </citation>
    <scope>NUCLEOTIDE SEQUENCE</scope>
    <source>
        <strain evidence="3">MPI-SDFR-AT-0068</strain>
    </source>
</reference>
<accession>A0A8K0S8Q2</accession>
<evidence type="ECO:0000256" key="1">
    <source>
        <dbReference type="SAM" id="MobiDB-lite"/>
    </source>
</evidence>
<sequence>MYFRLHTKMPVIYKYTMTVKEVITETEEAKERVAKPTGKGKRGKEGKPSPRRRRPKNALQVKEIITETEETKERATGQGNHHRDGGGYCLDLTSPDSEPVLLIQLLFRPASTASMGSSTAVFSVILVGCLFVFVVSRKLPI</sequence>
<feature type="region of interest" description="Disordered" evidence="1">
    <location>
        <begin position="25"/>
        <end position="88"/>
    </location>
</feature>
<gene>
    <name evidence="3" type="ORF">BKA59DRAFT_539841</name>
</gene>
<dbReference type="Proteomes" id="UP000813427">
    <property type="component" value="Unassembled WGS sequence"/>
</dbReference>
<keyword evidence="4" id="KW-1185">Reference proteome</keyword>
<feature type="transmembrane region" description="Helical" evidence="2">
    <location>
        <begin position="115"/>
        <end position="135"/>
    </location>
</feature>
<feature type="compositionally biased region" description="Basic and acidic residues" evidence="1">
    <location>
        <begin position="69"/>
        <end position="85"/>
    </location>
</feature>
<dbReference type="AlphaFoldDB" id="A0A8K0S8Q2"/>
<evidence type="ECO:0000313" key="4">
    <source>
        <dbReference type="Proteomes" id="UP000813427"/>
    </source>
</evidence>
<dbReference type="EMBL" id="JAGPXF010000001">
    <property type="protein sequence ID" value="KAH7262225.1"/>
    <property type="molecule type" value="Genomic_DNA"/>
</dbReference>
<protein>
    <submittedName>
        <fullName evidence="3">Uncharacterized protein</fullName>
    </submittedName>
</protein>
<keyword evidence="2" id="KW-1133">Transmembrane helix</keyword>
<evidence type="ECO:0000313" key="3">
    <source>
        <dbReference type="EMBL" id="KAH7262225.1"/>
    </source>
</evidence>
<proteinExistence type="predicted"/>